<accession>A0A2Z2HPR3</accession>
<dbReference type="Proteomes" id="UP000249949">
    <property type="component" value="Chromosome"/>
</dbReference>
<dbReference type="EMBL" id="CP021324">
    <property type="protein sequence ID" value="ARS64729.1"/>
    <property type="molecule type" value="Genomic_DNA"/>
</dbReference>
<keyword evidence="2" id="KW-1185">Reference proteome</keyword>
<gene>
    <name evidence="1" type="ORF">NMSP_1113</name>
</gene>
<dbReference type="OrthoDB" id="2335at2157"/>
<evidence type="ECO:0000313" key="2">
    <source>
        <dbReference type="Proteomes" id="UP000249949"/>
    </source>
</evidence>
<dbReference type="GeneID" id="32901566"/>
<protein>
    <submittedName>
        <fullName evidence="1">Uncharacterized protein</fullName>
    </submittedName>
</protein>
<dbReference type="RefSeq" id="WP_086907787.1">
    <property type="nucleotide sequence ID" value="NZ_CP021324.1"/>
</dbReference>
<dbReference type="KEGG" id="nct:NMSP_1113"/>
<organism evidence="1 2">
    <name type="scientific">Candidatus Nitrosomarinus catalinensis</name>
    <dbReference type="NCBI Taxonomy" id="1898749"/>
    <lineage>
        <taxon>Archaea</taxon>
        <taxon>Nitrososphaerota</taxon>
        <taxon>Nitrososphaeria</taxon>
        <taxon>Nitrosopumilales</taxon>
        <taxon>Nitrosopumilaceae</taxon>
        <taxon>Candidatus Nitrosomarinus</taxon>
    </lineage>
</organism>
<proteinExistence type="predicted"/>
<evidence type="ECO:0000313" key="1">
    <source>
        <dbReference type="EMBL" id="ARS64729.1"/>
    </source>
</evidence>
<dbReference type="AlphaFoldDB" id="A0A2Z2HPR3"/>
<reference evidence="1 2" key="1">
    <citation type="journal article" date="2017" name="Environ. Microbiol.">
        <title>Genome and epigenome of a novel marine Thaumarchaeota strain suggest viral infection, phosphorothioation DNA modification and multiple restriction systems.</title>
        <authorList>
            <person name="Ahlgren N.A."/>
            <person name="Chen Y."/>
            <person name="Needham D.M."/>
            <person name="Parada A.E."/>
            <person name="Sachdeva R."/>
            <person name="Trinh V."/>
            <person name="Chen T."/>
            <person name="Fuhrman J.A."/>
        </authorList>
    </citation>
    <scope>NUCLEOTIDE SEQUENCE [LARGE SCALE GENOMIC DNA]</scope>
    <source>
        <strain evidence="1 2">SPOT01</strain>
    </source>
</reference>
<name>A0A2Z2HPR3_9ARCH</name>
<sequence>MKQNEIDEIVDYVNEKFDANIPSFVKLLIGKKIHKFQSFDPSTLPSSLKNCTVEELIIIFKNELDSKRLKL</sequence>